<dbReference type="EMBL" id="BK014953">
    <property type="protein sequence ID" value="DAD84155.1"/>
    <property type="molecule type" value="Genomic_DNA"/>
</dbReference>
<organism evidence="1">
    <name type="scientific">Siphoviridae sp. ctsIQ24</name>
    <dbReference type="NCBI Taxonomy" id="2826484"/>
    <lineage>
        <taxon>Viruses</taxon>
        <taxon>Duplodnaviria</taxon>
        <taxon>Heunggongvirae</taxon>
        <taxon>Uroviricota</taxon>
        <taxon>Caudoviricetes</taxon>
    </lineage>
</organism>
<reference evidence="1" key="1">
    <citation type="journal article" date="2021" name="Proc. Natl. Acad. Sci. U.S.A.">
        <title>A Catalog of Tens of Thousands of Viruses from Human Metagenomes Reveals Hidden Associations with Chronic Diseases.</title>
        <authorList>
            <person name="Tisza M.J."/>
            <person name="Buck C.B."/>
        </authorList>
    </citation>
    <scope>NUCLEOTIDE SEQUENCE</scope>
    <source>
        <strain evidence="1">CtsIQ24</strain>
    </source>
</reference>
<evidence type="ECO:0000313" key="1">
    <source>
        <dbReference type="EMBL" id="DAD84155.1"/>
    </source>
</evidence>
<accession>A0A8S5MQC3</accession>
<dbReference type="InterPro" id="IPR025127">
    <property type="entry name" value="DUF4054"/>
</dbReference>
<proteinExistence type="predicted"/>
<sequence length="169" mass="18850">MLGYTNNAKIMMEAFESPSNVILTDNPEFTLVDFTSVFPVFKITDDIIDGEINIPVVFFNLILSMANKSIKYDRYYDSWKYLMCLYIAHFCVLYLQTQKGDADSQKALQGALPTGVATSKSVDGLSISYDLLGISDDLNGYGTWKYTAYGQQLATLTKMYGMAGMWGNG</sequence>
<dbReference type="Pfam" id="PF13262">
    <property type="entry name" value="DUF4054"/>
    <property type="match status" value="1"/>
</dbReference>
<name>A0A8S5MQC3_9CAUD</name>
<protein>
    <submittedName>
        <fullName evidence="1">Head to tail adaptor</fullName>
    </submittedName>
</protein>